<sequence length="234" mass="26617">MKVEIWSDYQCPFCYIGKRRFEKALEQFDHKSDVEVVFRSFELDPNAKRDNEVNMYEMLAGKYGMSIEQAKAQTDSILQQAKAEGLEYRFDKMILTNSFDAHRLLHFAAANGKEKEMNELLFKAYFTNTLHIGRQEVLTALAAEAGLDPIEAKVMLESDRYTSEVRADEQEGSKLGITGVPFFVIDRKYGISGAQPTELFINTLKKAWEEDELQLISDNDSMGGSCTDDSCTNE</sequence>
<feature type="domain" description="DSBA-like thioredoxin" evidence="1">
    <location>
        <begin position="3"/>
        <end position="204"/>
    </location>
</feature>
<keyword evidence="3" id="KW-1185">Reference proteome</keyword>
<dbReference type="Pfam" id="PF01323">
    <property type="entry name" value="DSBA"/>
    <property type="match status" value="1"/>
</dbReference>
<organism evidence="2 3">
    <name type="scientific">Peribacillus psychrosaccharolyticus</name>
    <name type="common">Bacillus psychrosaccharolyticus</name>
    <dbReference type="NCBI Taxonomy" id="1407"/>
    <lineage>
        <taxon>Bacteria</taxon>
        <taxon>Bacillati</taxon>
        <taxon>Bacillota</taxon>
        <taxon>Bacilli</taxon>
        <taxon>Bacillales</taxon>
        <taxon>Bacillaceae</taxon>
        <taxon>Peribacillus</taxon>
    </lineage>
</organism>
<accession>A0A974RZI8</accession>
<reference evidence="2 3" key="1">
    <citation type="submission" date="2021-01" db="EMBL/GenBank/DDBJ databases">
        <title>FDA dAtabase for Regulatory Grade micrObial Sequences (FDA-ARGOS): Supporting development and validation of Infectious Disease Dx tests.</title>
        <authorList>
            <person name="Nelson B."/>
            <person name="Plummer A."/>
            <person name="Tallon L."/>
            <person name="Sadzewicz L."/>
            <person name="Zhao X."/>
            <person name="Boylan J."/>
            <person name="Ott S."/>
            <person name="Bowen H."/>
            <person name="Vavikolanu K."/>
            <person name="Mehta A."/>
            <person name="Aluvathingal J."/>
            <person name="Nadendla S."/>
            <person name="Myers T."/>
            <person name="Yan Y."/>
            <person name="Sichtig H."/>
        </authorList>
    </citation>
    <scope>NUCLEOTIDE SEQUENCE [LARGE SCALE GENOMIC DNA]</scope>
    <source>
        <strain evidence="2 3">FDAARGOS_1161</strain>
    </source>
</reference>
<dbReference type="EMBL" id="CP068053">
    <property type="protein sequence ID" value="QQS99483.1"/>
    <property type="molecule type" value="Genomic_DNA"/>
</dbReference>
<dbReference type="GO" id="GO:0016491">
    <property type="term" value="F:oxidoreductase activity"/>
    <property type="evidence" value="ECO:0007669"/>
    <property type="project" value="InterPro"/>
</dbReference>
<dbReference type="AlphaFoldDB" id="A0A974RZI8"/>
<dbReference type="CDD" id="cd03024">
    <property type="entry name" value="DsbA_FrnE"/>
    <property type="match status" value="1"/>
</dbReference>
<dbReference type="RefSeq" id="WP_040372422.1">
    <property type="nucleotide sequence ID" value="NZ_CP068053.1"/>
</dbReference>
<name>A0A974RZI8_PERPY</name>
<protein>
    <submittedName>
        <fullName evidence="2">DsbA family oxidoreductase</fullName>
    </submittedName>
</protein>
<evidence type="ECO:0000313" key="2">
    <source>
        <dbReference type="EMBL" id="QQS99483.1"/>
    </source>
</evidence>
<gene>
    <name evidence="2" type="ORF">I6J18_18040</name>
</gene>
<dbReference type="KEGG" id="ppsr:I6J18_18040"/>
<evidence type="ECO:0000313" key="3">
    <source>
        <dbReference type="Proteomes" id="UP000595254"/>
    </source>
</evidence>
<dbReference type="Gene3D" id="3.40.30.10">
    <property type="entry name" value="Glutaredoxin"/>
    <property type="match status" value="1"/>
</dbReference>
<evidence type="ECO:0000259" key="1">
    <source>
        <dbReference type="Pfam" id="PF01323"/>
    </source>
</evidence>
<dbReference type="SUPFAM" id="SSF52833">
    <property type="entry name" value="Thioredoxin-like"/>
    <property type="match status" value="1"/>
</dbReference>
<dbReference type="InterPro" id="IPR001853">
    <property type="entry name" value="DSBA-like_thioredoxin_dom"/>
</dbReference>
<dbReference type="InterPro" id="IPR036249">
    <property type="entry name" value="Thioredoxin-like_sf"/>
</dbReference>
<dbReference type="PANTHER" id="PTHR13887:SF41">
    <property type="entry name" value="THIOREDOXIN SUPERFAMILY PROTEIN"/>
    <property type="match status" value="1"/>
</dbReference>
<dbReference type="Proteomes" id="UP000595254">
    <property type="component" value="Chromosome"/>
</dbReference>
<proteinExistence type="predicted"/>
<dbReference type="PANTHER" id="PTHR13887">
    <property type="entry name" value="GLUTATHIONE S-TRANSFERASE KAPPA"/>
    <property type="match status" value="1"/>
</dbReference>